<dbReference type="GO" id="GO:0006412">
    <property type="term" value="P:translation"/>
    <property type="evidence" value="ECO:0007669"/>
    <property type="project" value="TreeGrafter"/>
</dbReference>
<name>A0A4U5P9R8_STECR</name>
<evidence type="ECO:0000256" key="4">
    <source>
        <dbReference type="ARBA" id="ARBA00022980"/>
    </source>
</evidence>
<dbReference type="Proteomes" id="UP000298663">
    <property type="component" value="Unassembled WGS sequence"/>
</dbReference>
<comment type="caution">
    <text evidence="9">The sequence shown here is derived from an EMBL/GenBank/DDBJ whole genome shotgun (WGS) entry which is preliminary data.</text>
</comment>
<evidence type="ECO:0000256" key="1">
    <source>
        <dbReference type="ARBA" id="ARBA00004173"/>
    </source>
</evidence>
<keyword evidence="6" id="KW-0687">Ribonucleoprotein</keyword>
<evidence type="ECO:0000256" key="3">
    <source>
        <dbReference type="ARBA" id="ARBA00022946"/>
    </source>
</evidence>
<evidence type="ECO:0000256" key="6">
    <source>
        <dbReference type="ARBA" id="ARBA00023274"/>
    </source>
</evidence>
<dbReference type="PANTHER" id="PTHR13409">
    <property type="entry name" value="MITOCHONDRIAL 39S RIBOSOMAL PROTEIN L51"/>
    <property type="match status" value="1"/>
</dbReference>
<keyword evidence="4" id="KW-0689">Ribosomal protein</keyword>
<protein>
    <recommendedName>
        <fullName evidence="7">Large ribosomal subunit protein mL51</fullName>
    </recommendedName>
    <alternativeName>
        <fullName evidence="8">39S ribosomal protein L51, mitochondrial</fullName>
    </alternativeName>
</protein>
<gene>
    <name evidence="9" type="ORF">L596_007574</name>
</gene>
<organism evidence="9 10">
    <name type="scientific">Steinernema carpocapsae</name>
    <name type="common">Entomopathogenic nematode</name>
    <dbReference type="NCBI Taxonomy" id="34508"/>
    <lineage>
        <taxon>Eukaryota</taxon>
        <taxon>Metazoa</taxon>
        <taxon>Ecdysozoa</taxon>
        <taxon>Nematoda</taxon>
        <taxon>Chromadorea</taxon>
        <taxon>Rhabditida</taxon>
        <taxon>Tylenchina</taxon>
        <taxon>Panagrolaimomorpha</taxon>
        <taxon>Strongyloidoidea</taxon>
        <taxon>Steinernematidae</taxon>
        <taxon>Steinernema</taxon>
    </lineage>
</organism>
<dbReference type="EMBL" id="AZBU02000002">
    <property type="protein sequence ID" value="TKR93042.1"/>
    <property type="molecule type" value="Genomic_DNA"/>
</dbReference>
<comment type="subcellular location">
    <subcellularLocation>
        <location evidence="1">Mitochondrion</location>
    </subcellularLocation>
</comment>
<keyword evidence="10" id="KW-1185">Reference proteome</keyword>
<dbReference type="AlphaFoldDB" id="A0A4U5P9R8"/>
<comment type="similarity">
    <text evidence="2">Belongs to the mitochondrion-specific ribosomal protein mL51 family.</text>
</comment>
<dbReference type="PANTHER" id="PTHR13409:SF0">
    <property type="entry name" value="LARGE RIBOSOMAL SUBUNIT PROTEIN ML51"/>
    <property type="match status" value="1"/>
</dbReference>
<dbReference type="GO" id="GO:0005762">
    <property type="term" value="C:mitochondrial large ribosomal subunit"/>
    <property type="evidence" value="ECO:0007669"/>
    <property type="project" value="TreeGrafter"/>
</dbReference>
<evidence type="ECO:0000256" key="8">
    <source>
        <dbReference type="ARBA" id="ARBA00035419"/>
    </source>
</evidence>
<reference evidence="9 10" key="1">
    <citation type="journal article" date="2015" name="Genome Biol.">
        <title>Comparative genomics of Steinernema reveals deeply conserved gene regulatory networks.</title>
        <authorList>
            <person name="Dillman A.R."/>
            <person name="Macchietto M."/>
            <person name="Porter C.F."/>
            <person name="Rogers A."/>
            <person name="Williams B."/>
            <person name="Antoshechkin I."/>
            <person name="Lee M.M."/>
            <person name="Goodwin Z."/>
            <person name="Lu X."/>
            <person name="Lewis E.E."/>
            <person name="Goodrich-Blair H."/>
            <person name="Stock S.P."/>
            <person name="Adams B.J."/>
            <person name="Sternberg P.W."/>
            <person name="Mortazavi A."/>
        </authorList>
    </citation>
    <scope>NUCLEOTIDE SEQUENCE [LARGE SCALE GENOMIC DNA]</scope>
    <source>
        <strain evidence="9 10">ALL</strain>
    </source>
</reference>
<keyword evidence="5" id="KW-0496">Mitochondrion</keyword>
<dbReference type="OrthoDB" id="10059330at2759"/>
<dbReference type="STRING" id="34508.A0A4U5P9R8"/>
<keyword evidence="3" id="KW-0809">Transit peptide</keyword>
<evidence type="ECO:0000256" key="2">
    <source>
        <dbReference type="ARBA" id="ARBA00010972"/>
    </source>
</evidence>
<proteinExistence type="inferred from homology"/>
<evidence type="ECO:0000256" key="5">
    <source>
        <dbReference type="ARBA" id="ARBA00023128"/>
    </source>
</evidence>
<dbReference type="InterPro" id="IPR019373">
    <property type="entry name" value="Ribosomal_mL51"/>
</dbReference>
<evidence type="ECO:0000313" key="9">
    <source>
        <dbReference type="EMBL" id="TKR93042.1"/>
    </source>
</evidence>
<evidence type="ECO:0000313" key="10">
    <source>
        <dbReference type="Proteomes" id="UP000298663"/>
    </source>
</evidence>
<sequence length="247" mass="29126">MCYLELFPLKMPKLLFTGINSFDAMPFLLFPNLTIKLKILSVSRMLAVRSTNFSAALSAVSASATSYRLKHDRSGVPRVADDREKRMHKVTDAGYVFRYHRQGVDPLPRNPEDKVPLARPDYKVKETWSESQARFGENDYIDLLGDGSVHPAQLQYHTPGWLRGFPGQHRANELVKLIHYRNLYKQKMQKNSPRRWHELCKRINYLMTYHNYNKQDELHDERNLGLWEEEPDYYYKDKSRRSFKDLA</sequence>
<dbReference type="Pfam" id="PF10244">
    <property type="entry name" value="MRP-L51"/>
    <property type="match status" value="1"/>
</dbReference>
<reference evidence="9 10" key="2">
    <citation type="journal article" date="2019" name="G3 (Bethesda)">
        <title>Hybrid Assembly of the Genome of the Entomopathogenic Nematode Steinernema carpocapsae Identifies the X-Chromosome.</title>
        <authorList>
            <person name="Serra L."/>
            <person name="Macchietto M."/>
            <person name="Macias-Munoz A."/>
            <person name="McGill C.J."/>
            <person name="Rodriguez I.M."/>
            <person name="Rodriguez B."/>
            <person name="Murad R."/>
            <person name="Mortazavi A."/>
        </authorList>
    </citation>
    <scope>NUCLEOTIDE SEQUENCE [LARGE SCALE GENOMIC DNA]</scope>
    <source>
        <strain evidence="9 10">ALL</strain>
    </source>
</reference>
<dbReference type="GO" id="GO:0003735">
    <property type="term" value="F:structural constituent of ribosome"/>
    <property type="evidence" value="ECO:0007669"/>
    <property type="project" value="InterPro"/>
</dbReference>
<evidence type="ECO:0000256" key="7">
    <source>
        <dbReference type="ARBA" id="ARBA00035182"/>
    </source>
</evidence>
<accession>A0A4U5P9R8</accession>